<protein>
    <submittedName>
        <fullName evidence="2">Uncharacterized protein</fullName>
    </submittedName>
</protein>
<evidence type="ECO:0000313" key="2">
    <source>
        <dbReference type="EMBL" id="CAL8103897.1"/>
    </source>
</evidence>
<keyword evidence="3" id="KW-1185">Reference proteome</keyword>
<gene>
    <name evidence="2" type="ORF">ODALV1_LOCUS11588</name>
</gene>
<evidence type="ECO:0000256" key="1">
    <source>
        <dbReference type="SAM" id="Coils"/>
    </source>
</evidence>
<proteinExistence type="predicted"/>
<dbReference type="EMBL" id="CAXLJM020000035">
    <property type="protein sequence ID" value="CAL8103897.1"/>
    <property type="molecule type" value="Genomic_DNA"/>
</dbReference>
<evidence type="ECO:0000313" key="3">
    <source>
        <dbReference type="Proteomes" id="UP001642540"/>
    </source>
</evidence>
<name>A0ABP1QLL9_9HEXA</name>
<dbReference type="PANTHER" id="PTHR43696:SF9">
    <property type="entry name" value="COILED-COIL DOMAIN-CONTAINING PROTEIN 157"/>
    <property type="match status" value="1"/>
</dbReference>
<feature type="coiled-coil region" evidence="1">
    <location>
        <begin position="434"/>
        <end position="541"/>
    </location>
</feature>
<sequence>MKSFHWDSNFVISIVTTMPSSENDSEEYQVLPSAKSLNLPLGIRCMEINVQEVDEAVRQFTKNAADLTSSPSWKFPHVTLEKLDVSHVMDIFRSHKAISDNQLYMELMELLIDRLYYAIMTSYEFVNGLEAAFLNAGFETISDNASSRKSPKSRGDWDPLEIAKKSFEDHTSKPFHTANIGMLVRQFCLKMMGLENIVLNNIHSVKKSAAVINATTTTTSTSRSTTSRIESKNLNDSYYLLRHSMVQTEESSRDTCESCFIAQKILKYVAESVDKTLRTFNEADSHISQTRTKLRKDCLSITQRGALFRWLQALSTDCDSIMKCANMLLDINVKYQDDVRSLKEDIEIKEEQHEKQMQRVEKNVTDLKEELKGEQEIRTKISKLKDASVAKMGEMEKTLQTKGSECEKIIKEREVLQRGFNIAEELNLQIKSNLNKQTFEMGNLKRELEEERQQNENLAQQIKVLSSELARAGQELLRMNEKSEMLRTVEESNYELKNRADKLKIVADKAEAKDAELKKVLEDRDSKLRAMKKEMSQAQSKIEMLTLYPDLNGPINTPMRNNTGASCIETMEMQVKSNHIRMEILRAQSDRLTTAVSRLRNKMHETASFTSSQPSNDSL</sequence>
<feature type="coiled-coil region" evidence="1">
    <location>
        <begin position="332"/>
        <end position="377"/>
    </location>
</feature>
<organism evidence="2 3">
    <name type="scientific">Orchesella dallaii</name>
    <dbReference type="NCBI Taxonomy" id="48710"/>
    <lineage>
        <taxon>Eukaryota</taxon>
        <taxon>Metazoa</taxon>
        <taxon>Ecdysozoa</taxon>
        <taxon>Arthropoda</taxon>
        <taxon>Hexapoda</taxon>
        <taxon>Collembola</taxon>
        <taxon>Entomobryomorpha</taxon>
        <taxon>Entomobryoidea</taxon>
        <taxon>Orchesellidae</taxon>
        <taxon>Orchesellinae</taxon>
        <taxon>Orchesella</taxon>
    </lineage>
</organism>
<accession>A0ABP1QLL9</accession>
<reference evidence="2 3" key="1">
    <citation type="submission" date="2024-08" db="EMBL/GenBank/DDBJ databases">
        <authorList>
            <person name="Cucini C."/>
            <person name="Frati F."/>
        </authorList>
    </citation>
    <scope>NUCLEOTIDE SEQUENCE [LARGE SCALE GENOMIC DNA]</scope>
</reference>
<dbReference type="Proteomes" id="UP001642540">
    <property type="component" value="Unassembled WGS sequence"/>
</dbReference>
<keyword evidence="1" id="KW-0175">Coiled coil</keyword>
<dbReference type="InterPro" id="IPR029681">
    <property type="entry name" value="CCDC157"/>
</dbReference>
<comment type="caution">
    <text evidence="2">The sequence shown here is derived from an EMBL/GenBank/DDBJ whole genome shotgun (WGS) entry which is preliminary data.</text>
</comment>
<dbReference type="PANTHER" id="PTHR43696">
    <property type="entry name" value="COILED-COIL DOMAIN-CONTAINING PROTEIN 157"/>
    <property type="match status" value="1"/>
</dbReference>